<dbReference type="PANTHER" id="PTHR13878:SF53">
    <property type="entry name" value="CYTOKININ DEHYDROGENASE 6"/>
    <property type="match status" value="1"/>
</dbReference>
<dbReference type="InterPro" id="IPR016169">
    <property type="entry name" value="FAD-bd_PCMH_sub2"/>
</dbReference>
<dbReference type="SUPFAM" id="SSF55103">
    <property type="entry name" value="FAD-linked oxidases, C-terminal domain"/>
    <property type="match status" value="1"/>
</dbReference>
<dbReference type="InterPro" id="IPR015345">
    <property type="entry name" value="Cytokinin_DH_FAD/cytokin-bd"/>
</dbReference>
<comment type="cofactor">
    <cofactor evidence="1">
        <name>FAD</name>
        <dbReference type="ChEBI" id="CHEBI:57692"/>
    </cofactor>
</comment>
<keyword evidence="5" id="KW-0274">FAD</keyword>
<evidence type="ECO:0000256" key="4">
    <source>
        <dbReference type="ARBA" id="ARBA00022630"/>
    </source>
</evidence>
<comment type="caution">
    <text evidence="9">The sequence shown here is derived from an EMBL/GenBank/DDBJ whole genome shotgun (WGS) entry which is preliminary data.</text>
</comment>
<keyword evidence="4" id="KW-0285">Flavoprotein</keyword>
<dbReference type="InterPro" id="IPR016166">
    <property type="entry name" value="FAD-bd_PCMH"/>
</dbReference>
<dbReference type="Gene3D" id="3.40.462.10">
    <property type="entry name" value="FAD-linked oxidases, C-terminal domain"/>
    <property type="match status" value="1"/>
</dbReference>
<dbReference type="Proteomes" id="UP001418222">
    <property type="component" value="Unassembled WGS sequence"/>
</dbReference>
<comment type="similarity">
    <text evidence="2">Belongs to the oxygen-dependent FAD-linked oxidoreductase family.</text>
</comment>
<proteinExistence type="inferred from homology"/>
<evidence type="ECO:0000259" key="8">
    <source>
        <dbReference type="PROSITE" id="PS51387"/>
    </source>
</evidence>
<dbReference type="InterPro" id="IPR016170">
    <property type="entry name" value="Cytok_DH_C_sf"/>
</dbReference>
<dbReference type="PROSITE" id="PS51387">
    <property type="entry name" value="FAD_PCMH"/>
    <property type="match status" value="1"/>
</dbReference>
<feature type="domain" description="FAD-binding PCMH-type" evidence="8">
    <location>
        <begin position="1"/>
        <end position="158"/>
    </location>
</feature>
<dbReference type="AlphaFoldDB" id="A0AAP0BMJ4"/>
<dbReference type="GO" id="GO:0019139">
    <property type="term" value="F:cytokinin dehydrogenase activity"/>
    <property type="evidence" value="ECO:0007669"/>
    <property type="project" value="UniProtKB-EC"/>
</dbReference>
<dbReference type="Gene3D" id="3.30.465.10">
    <property type="match status" value="1"/>
</dbReference>
<evidence type="ECO:0000256" key="1">
    <source>
        <dbReference type="ARBA" id="ARBA00001974"/>
    </source>
</evidence>
<dbReference type="GO" id="GO:0009690">
    <property type="term" value="P:cytokinin metabolic process"/>
    <property type="evidence" value="ECO:0007669"/>
    <property type="project" value="InterPro"/>
</dbReference>
<dbReference type="EC" id="1.5.99.12" evidence="3"/>
<protein>
    <recommendedName>
        <fullName evidence="3">cytokinin dehydrogenase</fullName>
        <ecNumber evidence="3">1.5.99.12</ecNumber>
    </recommendedName>
</protein>
<dbReference type="Pfam" id="PF01565">
    <property type="entry name" value="FAD_binding_4"/>
    <property type="match status" value="1"/>
</dbReference>
<evidence type="ECO:0000313" key="10">
    <source>
        <dbReference type="Proteomes" id="UP001418222"/>
    </source>
</evidence>
<gene>
    <name evidence="9" type="primary">CKX9</name>
    <name evidence="9" type="ORF">KSP39_PZI008791</name>
</gene>
<evidence type="ECO:0000256" key="2">
    <source>
        <dbReference type="ARBA" id="ARBA00005466"/>
    </source>
</evidence>
<dbReference type="InterPro" id="IPR036318">
    <property type="entry name" value="FAD-bd_PCMH-like_sf"/>
</dbReference>
<dbReference type="GO" id="GO:0071949">
    <property type="term" value="F:FAD binding"/>
    <property type="evidence" value="ECO:0007669"/>
    <property type="project" value="InterPro"/>
</dbReference>
<name>A0AAP0BMJ4_9ASPA</name>
<evidence type="ECO:0000256" key="7">
    <source>
        <dbReference type="SAM" id="MobiDB-lite"/>
    </source>
</evidence>
<dbReference type="Pfam" id="PF09265">
    <property type="entry name" value="Cytokin-bind"/>
    <property type="match status" value="1"/>
</dbReference>
<evidence type="ECO:0000256" key="3">
    <source>
        <dbReference type="ARBA" id="ARBA00011928"/>
    </source>
</evidence>
<dbReference type="InterPro" id="IPR006094">
    <property type="entry name" value="Oxid_FAD_bind_N"/>
</dbReference>
<dbReference type="InterPro" id="IPR016167">
    <property type="entry name" value="FAD-bd_PCMH_sub1"/>
</dbReference>
<evidence type="ECO:0000256" key="5">
    <source>
        <dbReference type="ARBA" id="ARBA00022827"/>
    </source>
</evidence>
<reference evidence="9 10" key="1">
    <citation type="journal article" date="2022" name="Nat. Plants">
        <title>Genomes of leafy and leafless Platanthera orchids illuminate the evolution of mycoheterotrophy.</title>
        <authorList>
            <person name="Li M.H."/>
            <person name="Liu K.W."/>
            <person name="Li Z."/>
            <person name="Lu H.C."/>
            <person name="Ye Q.L."/>
            <person name="Zhang D."/>
            <person name="Wang J.Y."/>
            <person name="Li Y.F."/>
            <person name="Zhong Z.M."/>
            <person name="Liu X."/>
            <person name="Yu X."/>
            <person name="Liu D.K."/>
            <person name="Tu X.D."/>
            <person name="Liu B."/>
            <person name="Hao Y."/>
            <person name="Liao X.Y."/>
            <person name="Jiang Y.T."/>
            <person name="Sun W.H."/>
            <person name="Chen J."/>
            <person name="Chen Y.Q."/>
            <person name="Ai Y."/>
            <person name="Zhai J.W."/>
            <person name="Wu S.S."/>
            <person name="Zhou Z."/>
            <person name="Hsiao Y.Y."/>
            <person name="Wu W.L."/>
            <person name="Chen Y.Y."/>
            <person name="Lin Y.F."/>
            <person name="Hsu J.L."/>
            <person name="Li C.Y."/>
            <person name="Wang Z.W."/>
            <person name="Zhao X."/>
            <person name="Zhong W.Y."/>
            <person name="Ma X.K."/>
            <person name="Ma L."/>
            <person name="Huang J."/>
            <person name="Chen G.Z."/>
            <person name="Huang M.Z."/>
            <person name="Huang L."/>
            <person name="Peng D.H."/>
            <person name="Luo Y.B."/>
            <person name="Zou S.Q."/>
            <person name="Chen S.P."/>
            <person name="Lan S."/>
            <person name="Tsai W.C."/>
            <person name="Van de Peer Y."/>
            <person name="Liu Z.J."/>
        </authorList>
    </citation>
    <scope>NUCLEOTIDE SEQUENCE [LARGE SCALE GENOMIC DNA]</scope>
    <source>
        <strain evidence="9">Lor287</strain>
    </source>
</reference>
<dbReference type="InterPro" id="IPR016164">
    <property type="entry name" value="FAD-linked_Oxase-like_C"/>
</dbReference>
<keyword evidence="10" id="KW-1185">Reference proteome</keyword>
<dbReference type="Gene3D" id="3.30.43.10">
    <property type="entry name" value="Uridine Diphospho-n-acetylenolpyruvylglucosamine Reductase, domain 2"/>
    <property type="match status" value="1"/>
</dbReference>
<sequence>MSSSSDPAPRLTIAARGHGHSLQGQAQAPGGIVVHMESLGRAKTMQIHQGPDPYIDAPGGELWIDVLKETLRYGLAPKSWTDYLHLTIGGTLSNAGISGQAFKQGPQISNVHQLEVITGKGEVVNCSSTQNDELFHSVLGGLGQFGIITQARIALETAPKMVKWIRVLYTNFTSFTEDQEMLISSEETFDYIEGFVIINRTGILNNWRSSFNPKDPVQASHFNSEGKTLFCLEMTKNFDPENHEKMMHAASLPNFSQLVKHSHTRLLCYKAQTYEPAEERRKGHAAGVAEKARESSDSLQEGAGVETEASDLVTLGGGAAAGSCDEALTGGA</sequence>
<dbReference type="InterPro" id="IPR050432">
    <property type="entry name" value="FAD-linked_Oxidoreductases_BP"/>
</dbReference>
<feature type="region of interest" description="Disordered" evidence="7">
    <location>
        <begin position="279"/>
        <end position="310"/>
    </location>
</feature>
<accession>A0AAP0BMJ4</accession>
<dbReference type="PANTHER" id="PTHR13878">
    <property type="entry name" value="GULONOLACTONE OXIDASE"/>
    <property type="match status" value="1"/>
</dbReference>
<evidence type="ECO:0000256" key="6">
    <source>
        <dbReference type="ARBA" id="ARBA00023002"/>
    </source>
</evidence>
<dbReference type="SUPFAM" id="SSF56176">
    <property type="entry name" value="FAD-binding/transporter-associated domain-like"/>
    <property type="match status" value="1"/>
</dbReference>
<organism evidence="9 10">
    <name type="scientific">Platanthera zijinensis</name>
    <dbReference type="NCBI Taxonomy" id="2320716"/>
    <lineage>
        <taxon>Eukaryota</taxon>
        <taxon>Viridiplantae</taxon>
        <taxon>Streptophyta</taxon>
        <taxon>Embryophyta</taxon>
        <taxon>Tracheophyta</taxon>
        <taxon>Spermatophyta</taxon>
        <taxon>Magnoliopsida</taxon>
        <taxon>Liliopsida</taxon>
        <taxon>Asparagales</taxon>
        <taxon>Orchidaceae</taxon>
        <taxon>Orchidoideae</taxon>
        <taxon>Orchideae</taxon>
        <taxon>Orchidinae</taxon>
        <taxon>Platanthera</taxon>
    </lineage>
</organism>
<keyword evidence="6" id="KW-0560">Oxidoreductase</keyword>
<dbReference type="EMBL" id="JBBWWQ010000007">
    <property type="protein sequence ID" value="KAK8942519.1"/>
    <property type="molecule type" value="Genomic_DNA"/>
</dbReference>
<evidence type="ECO:0000313" key="9">
    <source>
        <dbReference type="EMBL" id="KAK8942519.1"/>
    </source>
</evidence>